<dbReference type="GO" id="GO:0006508">
    <property type="term" value="P:proteolysis"/>
    <property type="evidence" value="ECO:0007669"/>
    <property type="project" value="InterPro"/>
</dbReference>
<reference evidence="3 4" key="1">
    <citation type="submission" date="2015-09" db="EMBL/GenBank/DDBJ databases">
        <title>Draft genome of the parasitic nematode Teladorsagia circumcincta isolate WARC Sus (inbred).</title>
        <authorList>
            <person name="Mitreva M."/>
        </authorList>
    </citation>
    <scope>NUCLEOTIDE SEQUENCE [LARGE SCALE GENOMIC DNA]</scope>
    <source>
        <strain evidence="3 4">S</strain>
    </source>
</reference>
<keyword evidence="1" id="KW-0472">Membrane</keyword>
<evidence type="ECO:0000259" key="2">
    <source>
        <dbReference type="Pfam" id="PF00089"/>
    </source>
</evidence>
<evidence type="ECO:0000313" key="3">
    <source>
        <dbReference type="EMBL" id="PIO60973.1"/>
    </source>
</evidence>
<dbReference type="InterPro" id="IPR043504">
    <property type="entry name" value="Peptidase_S1_PA_chymotrypsin"/>
</dbReference>
<dbReference type="InterPro" id="IPR018114">
    <property type="entry name" value="TRYPSIN_HIS"/>
</dbReference>
<dbReference type="EMBL" id="KZ354450">
    <property type="protein sequence ID" value="PIO60973.1"/>
    <property type="molecule type" value="Genomic_DNA"/>
</dbReference>
<evidence type="ECO:0000313" key="4">
    <source>
        <dbReference type="Proteomes" id="UP000230423"/>
    </source>
</evidence>
<feature type="non-terminal residue" evidence="3">
    <location>
        <position position="150"/>
    </location>
</feature>
<name>A0A2G9TSI2_TELCI</name>
<keyword evidence="4" id="KW-1185">Reference proteome</keyword>
<dbReference type="Proteomes" id="UP000230423">
    <property type="component" value="Unassembled WGS sequence"/>
</dbReference>
<dbReference type="Gene3D" id="2.40.10.10">
    <property type="entry name" value="Trypsin-like serine proteases"/>
    <property type="match status" value="2"/>
</dbReference>
<evidence type="ECO:0000256" key="1">
    <source>
        <dbReference type="SAM" id="Phobius"/>
    </source>
</evidence>
<protein>
    <recommendedName>
        <fullName evidence="2">Peptidase S1 domain-containing protein</fullName>
    </recommendedName>
</protein>
<dbReference type="AlphaFoldDB" id="A0A2G9TSI2"/>
<dbReference type="Pfam" id="PF00089">
    <property type="entry name" value="Trypsin"/>
    <property type="match status" value="1"/>
</dbReference>
<feature type="transmembrane region" description="Helical" evidence="1">
    <location>
        <begin position="125"/>
        <end position="148"/>
    </location>
</feature>
<dbReference type="PROSITE" id="PS00134">
    <property type="entry name" value="TRYPSIN_HIS"/>
    <property type="match status" value="1"/>
</dbReference>
<accession>A0A2G9TSI2</accession>
<dbReference type="GO" id="GO:0004252">
    <property type="term" value="F:serine-type endopeptidase activity"/>
    <property type="evidence" value="ECO:0007669"/>
    <property type="project" value="InterPro"/>
</dbReference>
<organism evidence="3 4">
    <name type="scientific">Teladorsagia circumcincta</name>
    <name type="common">Brown stomach worm</name>
    <name type="synonym">Ostertagia circumcincta</name>
    <dbReference type="NCBI Taxonomy" id="45464"/>
    <lineage>
        <taxon>Eukaryota</taxon>
        <taxon>Metazoa</taxon>
        <taxon>Ecdysozoa</taxon>
        <taxon>Nematoda</taxon>
        <taxon>Chromadorea</taxon>
        <taxon>Rhabditida</taxon>
        <taxon>Rhabditina</taxon>
        <taxon>Rhabditomorpha</taxon>
        <taxon>Strongyloidea</taxon>
        <taxon>Trichostrongylidae</taxon>
        <taxon>Teladorsagia</taxon>
    </lineage>
</organism>
<proteinExistence type="predicted"/>
<dbReference type="InterPro" id="IPR009003">
    <property type="entry name" value="Peptidase_S1_PA"/>
</dbReference>
<keyword evidence="1" id="KW-1133">Transmembrane helix</keyword>
<sequence length="150" mass="17192">KRGTYMSFGGREIKANEYPWIVKYLFSRGKLSHVVCSGALISTRHFLTAAHCVTEYNSTEVNEQCRRKAELRKLKPPFRNKTRMSVFIGKSLHVTAEALALRVVNYVSYREIDAKLGLLMMRENNVSLCTITIIILWMCDNTLIGFVITQ</sequence>
<feature type="non-terminal residue" evidence="3">
    <location>
        <position position="1"/>
    </location>
</feature>
<dbReference type="InterPro" id="IPR001254">
    <property type="entry name" value="Trypsin_dom"/>
</dbReference>
<feature type="domain" description="Peptidase S1" evidence="2">
    <location>
        <begin position="8"/>
        <end position="61"/>
    </location>
</feature>
<dbReference type="OrthoDB" id="7754674at2759"/>
<gene>
    <name evidence="3" type="ORF">TELCIR_17518</name>
</gene>
<keyword evidence="1" id="KW-0812">Transmembrane</keyword>
<dbReference type="SUPFAM" id="SSF50494">
    <property type="entry name" value="Trypsin-like serine proteases"/>
    <property type="match status" value="1"/>
</dbReference>